<comment type="subcellular location">
    <subcellularLocation>
        <location evidence="1">Membrane</location>
        <topology evidence="1">Multi-pass membrane protein</topology>
    </subcellularLocation>
</comment>
<feature type="transmembrane region" description="Helical" evidence="5">
    <location>
        <begin position="92"/>
        <end position="112"/>
    </location>
</feature>
<comment type="caution">
    <text evidence="7">The sequence shown here is derived from an EMBL/GenBank/DDBJ whole genome shotgun (WGS) entry which is preliminary data.</text>
</comment>
<feature type="transmembrane region" description="Helical" evidence="5">
    <location>
        <begin position="396"/>
        <end position="418"/>
    </location>
</feature>
<dbReference type="GO" id="GO:0022857">
    <property type="term" value="F:transmembrane transporter activity"/>
    <property type="evidence" value="ECO:0007669"/>
    <property type="project" value="InterPro"/>
</dbReference>
<feature type="transmembrane region" description="Helical" evidence="5">
    <location>
        <begin position="276"/>
        <end position="297"/>
    </location>
</feature>
<dbReference type="PANTHER" id="PTHR11662:SF399">
    <property type="entry name" value="FI19708P1-RELATED"/>
    <property type="match status" value="1"/>
</dbReference>
<gene>
    <name evidence="7" type="ORF">GGR04_003358</name>
</gene>
<dbReference type="Gene3D" id="1.20.1250.20">
    <property type="entry name" value="MFS general substrate transporter like domains"/>
    <property type="match status" value="2"/>
</dbReference>
<feature type="transmembrane region" description="Helical" evidence="5">
    <location>
        <begin position="20"/>
        <end position="41"/>
    </location>
</feature>
<feature type="transmembrane region" description="Helical" evidence="5">
    <location>
        <begin position="334"/>
        <end position="354"/>
    </location>
</feature>
<dbReference type="InterPro" id="IPR050382">
    <property type="entry name" value="MFS_Na/Anion_cotransporter"/>
</dbReference>
<dbReference type="EMBL" id="JACIEK010000010">
    <property type="protein sequence ID" value="MBB3999488.1"/>
    <property type="molecule type" value="Genomic_DNA"/>
</dbReference>
<organism evidence="7 8">
    <name type="scientific">Aureimonas pseudogalii</name>
    <dbReference type="NCBI Taxonomy" id="1744844"/>
    <lineage>
        <taxon>Bacteria</taxon>
        <taxon>Pseudomonadati</taxon>
        <taxon>Pseudomonadota</taxon>
        <taxon>Alphaproteobacteria</taxon>
        <taxon>Hyphomicrobiales</taxon>
        <taxon>Aurantimonadaceae</taxon>
        <taxon>Aureimonas</taxon>
    </lineage>
</organism>
<evidence type="ECO:0000259" key="6">
    <source>
        <dbReference type="PROSITE" id="PS50850"/>
    </source>
</evidence>
<dbReference type="CDD" id="cd17319">
    <property type="entry name" value="MFS_ExuT_GudP_like"/>
    <property type="match status" value="1"/>
</dbReference>
<dbReference type="InterPro" id="IPR036259">
    <property type="entry name" value="MFS_trans_sf"/>
</dbReference>
<feature type="transmembrane region" description="Helical" evidence="5">
    <location>
        <begin position="173"/>
        <end position="195"/>
    </location>
</feature>
<keyword evidence="8" id="KW-1185">Reference proteome</keyword>
<evidence type="ECO:0000256" key="3">
    <source>
        <dbReference type="ARBA" id="ARBA00022989"/>
    </source>
</evidence>
<dbReference type="InterPro" id="IPR020846">
    <property type="entry name" value="MFS_dom"/>
</dbReference>
<evidence type="ECO:0000256" key="1">
    <source>
        <dbReference type="ARBA" id="ARBA00004141"/>
    </source>
</evidence>
<evidence type="ECO:0000256" key="5">
    <source>
        <dbReference type="SAM" id="Phobius"/>
    </source>
</evidence>
<feature type="transmembrane region" description="Helical" evidence="5">
    <location>
        <begin position="366"/>
        <end position="390"/>
    </location>
</feature>
<dbReference type="AlphaFoldDB" id="A0A7W6H6Q4"/>
<evidence type="ECO:0000313" key="7">
    <source>
        <dbReference type="EMBL" id="MBB3999488.1"/>
    </source>
</evidence>
<dbReference type="GO" id="GO:0016020">
    <property type="term" value="C:membrane"/>
    <property type="evidence" value="ECO:0007669"/>
    <property type="project" value="UniProtKB-SubCell"/>
</dbReference>
<feature type="domain" description="Major facilitator superfamily (MFS) profile" evidence="6">
    <location>
        <begin position="20"/>
        <end position="425"/>
    </location>
</feature>
<evidence type="ECO:0000256" key="4">
    <source>
        <dbReference type="ARBA" id="ARBA00023136"/>
    </source>
</evidence>
<keyword evidence="4 5" id="KW-0472">Membrane</keyword>
<reference evidence="7 8" key="1">
    <citation type="submission" date="2020-08" db="EMBL/GenBank/DDBJ databases">
        <title>Genomic Encyclopedia of Type Strains, Phase IV (KMG-IV): sequencing the most valuable type-strain genomes for metagenomic binning, comparative biology and taxonomic classification.</title>
        <authorList>
            <person name="Goeker M."/>
        </authorList>
    </citation>
    <scope>NUCLEOTIDE SEQUENCE [LARGE SCALE GENOMIC DNA]</scope>
    <source>
        <strain evidence="7 8">DSM 102238</strain>
    </source>
</reference>
<evidence type="ECO:0000256" key="2">
    <source>
        <dbReference type="ARBA" id="ARBA00022692"/>
    </source>
</evidence>
<name>A0A7W6H6Q4_9HYPH</name>
<dbReference type="RefSeq" id="WP_183201034.1">
    <property type="nucleotide sequence ID" value="NZ_JACIEK010000010.1"/>
</dbReference>
<proteinExistence type="predicted"/>
<feature type="transmembrane region" description="Helical" evidence="5">
    <location>
        <begin position="146"/>
        <end position="167"/>
    </location>
</feature>
<evidence type="ECO:0000313" key="8">
    <source>
        <dbReference type="Proteomes" id="UP000542776"/>
    </source>
</evidence>
<feature type="transmembrane region" description="Helical" evidence="5">
    <location>
        <begin position="53"/>
        <end position="72"/>
    </location>
</feature>
<dbReference type="Proteomes" id="UP000542776">
    <property type="component" value="Unassembled WGS sequence"/>
</dbReference>
<dbReference type="Pfam" id="PF07690">
    <property type="entry name" value="MFS_1"/>
    <property type="match status" value="1"/>
</dbReference>
<feature type="transmembrane region" description="Helical" evidence="5">
    <location>
        <begin position="309"/>
        <end position="328"/>
    </location>
</feature>
<dbReference type="PANTHER" id="PTHR11662">
    <property type="entry name" value="SOLUTE CARRIER FAMILY 17"/>
    <property type="match status" value="1"/>
</dbReference>
<protein>
    <submittedName>
        <fullName evidence="7">ACS family D-galactonate transporter-like MFS transporter</fullName>
    </submittedName>
</protein>
<dbReference type="InterPro" id="IPR011701">
    <property type="entry name" value="MFS"/>
</dbReference>
<feature type="transmembrane region" description="Helical" evidence="5">
    <location>
        <begin position="235"/>
        <end position="256"/>
    </location>
</feature>
<accession>A0A7W6H6Q4</accession>
<keyword evidence="2 5" id="KW-0812">Transmembrane</keyword>
<keyword evidence="3 5" id="KW-1133">Transmembrane helix</keyword>
<sequence length="432" mass="44766">MTSTAFARPAGPATGVRWRIFVVIFALVVINLVDRVALSIAMPTIAKEFELSATMQGLVLSSFFWSYALLQLPSGWMIDRFGPRVMVTAGTVLWGLFQSLAALATGGISLLLTRVGLGAAEAPLFPAGGKLNAAWLAPGERGRGAVIMDCGGPLGAAIGGILISWLILTLGSWRIAFLVAGLVTVAMGLLSWWYLRDRPELHTGVNEAERAHIRDAGPAGSAAAAAPTHLSRRSLAALCIGRFGWATVFFGLITWGPSYLSAARGMDLKAMGYATFAIFLCGAAGSLAGGFLADALVNRGYDRGRVAKTMLSLSGLVAALSLLVLPRIADPVHAVALLSVTAFFLLWGSLYWSFPPVLAPADKVGFVGGAMNCAGSISGIVIPILIGAILDLSGQSYGSVLAFFAASAALYVAATLLIDLGGGRGPAAGTAR</sequence>
<dbReference type="SUPFAM" id="SSF103473">
    <property type="entry name" value="MFS general substrate transporter"/>
    <property type="match status" value="1"/>
</dbReference>
<dbReference type="PROSITE" id="PS50850">
    <property type="entry name" value="MFS"/>
    <property type="match status" value="1"/>
</dbReference>